<evidence type="ECO:0000313" key="1">
    <source>
        <dbReference type="EMBL" id="TNN71181.1"/>
    </source>
</evidence>
<comment type="caution">
    <text evidence="1">The sequence shown here is derived from an EMBL/GenBank/DDBJ whole genome shotgun (WGS) entry which is preliminary data.</text>
</comment>
<dbReference type="AlphaFoldDB" id="A0A4Z2I042"/>
<name>A0A4Z2I042_9TELE</name>
<evidence type="ECO:0000313" key="2">
    <source>
        <dbReference type="Proteomes" id="UP000314294"/>
    </source>
</evidence>
<dbReference type="EMBL" id="SRLO01000153">
    <property type="protein sequence ID" value="TNN71181.1"/>
    <property type="molecule type" value="Genomic_DNA"/>
</dbReference>
<organism evidence="1 2">
    <name type="scientific">Liparis tanakae</name>
    <name type="common">Tanaka's snailfish</name>
    <dbReference type="NCBI Taxonomy" id="230148"/>
    <lineage>
        <taxon>Eukaryota</taxon>
        <taxon>Metazoa</taxon>
        <taxon>Chordata</taxon>
        <taxon>Craniata</taxon>
        <taxon>Vertebrata</taxon>
        <taxon>Euteleostomi</taxon>
        <taxon>Actinopterygii</taxon>
        <taxon>Neopterygii</taxon>
        <taxon>Teleostei</taxon>
        <taxon>Neoteleostei</taxon>
        <taxon>Acanthomorphata</taxon>
        <taxon>Eupercaria</taxon>
        <taxon>Perciformes</taxon>
        <taxon>Cottioidei</taxon>
        <taxon>Cottales</taxon>
        <taxon>Liparidae</taxon>
        <taxon>Liparis</taxon>
    </lineage>
</organism>
<accession>A0A4Z2I042</accession>
<protein>
    <submittedName>
        <fullName evidence="1">Uncharacterized protein</fullName>
    </submittedName>
</protein>
<keyword evidence="2" id="KW-1185">Reference proteome</keyword>
<gene>
    <name evidence="1" type="ORF">EYF80_018529</name>
</gene>
<proteinExistence type="predicted"/>
<reference evidence="1 2" key="1">
    <citation type="submission" date="2019-03" db="EMBL/GenBank/DDBJ databases">
        <title>First draft genome of Liparis tanakae, snailfish: a comprehensive survey of snailfish specific genes.</title>
        <authorList>
            <person name="Kim W."/>
            <person name="Song I."/>
            <person name="Jeong J.-H."/>
            <person name="Kim D."/>
            <person name="Kim S."/>
            <person name="Ryu S."/>
            <person name="Song J.Y."/>
            <person name="Lee S.K."/>
        </authorList>
    </citation>
    <scope>NUCLEOTIDE SEQUENCE [LARGE SCALE GENOMIC DNA]</scope>
    <source>
        <tissue evidence="1">Muscle</tissue>
    </source>
</reference>
<dbReference type="Proteomes" id="UP000314294">
    <property type="component" value="Unassembled WGS sequence"/>
</dbReference>
<sequence>MQAERRNGLGCTGAIRAADGVVKGPRYRTERALFKSVQFVKHLPRLRPSGSLMAAAGGPGVCSLERRGR</sequence>